<gene>
    <name evidence="3" type="ORF">QBC37DRAFT_469596</name>
</gene>
<dbReference type="Proteomes" id="UP001301769">
    <property type="component" value="Unassembled WGS sequence"/>
</dbReference>
<protein>
    <submittedName>
        <fullName evidence="3">Uncharacterized protein</fullName>
    </submittedName>
</protein>
<dbReference type="EMBL" id="MU858050">
    <property type="protein sequence ID" value="KAK4219029.1"/>
    <property type="molecule type" value="Genomic_DNA"/>
</dbReference>
<comment type="caution">
    <text evidence="3">The sequence shown here is derived from an EMBL/GenBank/DDBJ whole genome shotgun (WGS) entry which is preliminary data.</text>
</comment>
<evidence type="ECO:0000256" key="2">
    <source>
        <dbReference type="SAM" id="MobiDB-lite"/>
    </source>
</evidence>
<feature type="region of interest" description="Disordered" evidence="2">
    <location>
        <begin position="294"/>
        <end position="379"/>
    </location>
</feature>
<evidence type="ECO:0000256" key="1">
    <source>
        <dbReference type="ARBA" id="ARBA00025758"/>
    </source>
</evidence>
<keyword evidence="4" id="KW-1185">Reference proteome</keyword>
<accession>A0AAN6YH44</accession>
<dbReference type="PANTHER" id="PTHR12794:SF0">
    <property type="entry name" value="GEM-ASSOCIATED PROTEIN 2"/>
    <property type="match status" value="1"/>
</dbReference>
<comment type="similarity">
    <text evidence="1">Belongs to the gemin-2 family.</text>
</comment>
<dbReference type="GO" id="GO:0000387">
    <property type="term" value="P:spliceosomal snRNP assembly"/>
    <property type="evidence" value="ECO:0007669"/>
    <property type="project" value="InterPro"/>
</dbReference>
<reference evidence="3" key="2">
    <citation type="submission" date="2023-05" db="EMBL/GenBank/DDBJ databases">
        <authorList>
            <consortium name="Lawrence Berkeley National Laboratory"/>
            <person name="Steindorff A."/>
            <person name="Hensen N."/>
            <person name="Bonometti L."/>
            <person name="Westerberg I."/>
            <person name="Brannstrom I.O."/>
            <person name="Guillou S."/>
            <person name="Cros-Aarteil S."/>
            <person name="Calhoun S."/>
            <person name="Haridas S."/>
            <person name="Kuo A."/>
            <person name="Mondo S."/>
            <person name="Pangilinan J."/>
            <person name="Riley R."/>
            <person name="Labutti K."/>
            <person name="Andreopoulos B."/>
            <person name="Lipzen A."/>
            <person name="Chen C."/>
            <person name="Yanf M."/>
            <person name="Daum C."/>
            <person name="Ng V."/>
            <person name="Clum A."/>
            <person name="Ohm R."/>
            <person name="Martin F."/>
            <person name="Silar P."/>
            <person name="Natvig D."/>
            <person name="Lalanne C."/>
            <person name="Gautier V."/>
            <person name="Ament-Velasquez S.L."/>
            <person name="Kruys A."/>
            <person name="Hutchinson M.I."/>
            <person name="Powell A.J."/>
            <person name="Barry K."/>
            <person name="Miller A.N."/>
            <person name="Grigoriev I.V."/>
            <person name="Debuchy R."/>
            <person name="Gladieux P."/>
            <person name="Thoren M.H."/>
            <person name="Johannesson H."/>
        </authorList>
    </citation>
    <scope>NUCLEOTIDE SEQUENCE</scope>
    <source>
        <strain evidence="3">PSN293</strain>
    </source>
</reference>
<dbReference type="GO" id="GO:0032797">
    <property type="term" value="C:SMN complex"/>
    <property type="evidence" value="ECO:0007669"/>
    <property type="project" value="TreeGrafter"/>
</dbReference>
<dbReference type="PANTHER" id="PTHR12794">
    <property type="entry name" value="GEMIN2"/>
    <property type="match status" value="1"/>
</dbReference>
<feature type="region of interest" description="Disordered" evidence="2">
    <location>
        <begin position="1"/>
        <end position="64"/>
    </location>
</feature>
<evidence type="ECO:0000313" key="4">
    <source>
        <dbReference type="Proteomes" id="UP001301769"/>
    </source>
</evidence>
<feature type="compositionally biased region" description="Acidic residues" evidence="2">
    <location>
        <begin position="294"/>
        <end position="305"/>
    </location>
</feature>
<dbReference type="Gene3D" id="1.20.58.1070">
    <property type="match status" value="1"/>
</dbReference>
<organism evidence="3 4">
    <name type="scientific">Rhypophila decipiens</name>
    <dbReference type="NCBI Taxonomy" id="261697"/>
    <lineage>
        <taxon>Eukaryota</taxon>
        <taxon>Fungi</taxon>
        <taxon>Dikarya</taxon>
        <taxon>Ascomycota</taxon>
        <taxon>Pezizomycotina</taxon>
        <taxon>Sordariomycetes</taxon>
        <taxon>Sordariomycetidae</taxon>
        <taxon>Sordariales</taxon>
        <taxon>Naviculisporaceae</taxon>
        <taxon>Rhypophila</taxon>
    </lineage>
</organism>
<feature type="compositionally biased region" description="Basic and acidic residues" evidence="2">
    <location>
        <begin position="306"/>
        <end position="318"/>
    </location>
</feature>
<dbReference type="InterPro" id="IPR035426">
    <property type="entry name" value="Gemin2/Brr1"/>
</dbReference>
<reference evidence="3" key="1">
    <citation type="journal article" date="2023" name="Mol. Phylogenet. Evol.">
        <title>Genome-scale phylogeny and comparative genomics of the fungal order Sordariales.</title>
        <authorList>
            <person name="Hensen N."/>
            <person name="Bonometti L."/>
            <person name="Westerberg I."/>
            <person name="Brannstrom I.O."/>
            <person name="Guillou S."/>
            <person name="Cros-Aarteil S."/>
            <person name="Calhoun S."/>
            <person name="Haridas S."/>
            <person name="Kuo A."/>
            <person name="Mondo S."/>
            <person name="Pangilinan J."/>
            <person name="Riley R."/>
            <person name="LaButti K."/>
            <person name="Andreopoulos B."/>
            <person name="Lipzen A."/>
            <person name="Chen C."/>
            <person name="Yan M."/>
            <person name="Daum C."/>
            <person name="Ng V."/>
            <person name="Clum A."/>
            <person name="Steindorff A."/>
            <person name="Ohm R.A."/>
            <person name="Martin F."/>
            <person name="Silar P."/>
            <person name="Natvig D.O."/>
            <person name="Lalanne C."/>
            <person name="Gautier V."/>
            <person name="Ament-Velasquez S.L."/>
            <person name="Kruys A."/>
            <person name="Hutchinson M.I."/>
            <person name="Powell A.J."/>
            <person name="Barry K."/>
            <person name="Miller A.N."/>
            <person name="Grigoriev I.V."/>
            <person name="Debuchy R."/>
            <person name="Gladieux P."/>
            <person name="Hiltunen Thoren M."/>
            <person name="Johannesson H."/>
        </authorList>
    </citation>
    <scope>NUCLEOTIDE SEQUENCE</scope>
    <source>
        <strain evidence="3">PSN293</strain>
    </source>
</reference>
<evidence type="ECO:0000313" key="3">
    <source>
        <dbReference type="EMBL" id="KAK4219029.1"/>
    </source>
</evidence>
<feature type="compositionally biased region" description="Basic and acidic residues" evidence="2">
    <location>
        <begin position="326"/>
        <end position="339"/>
    </location>
</feature>
<feature type="compositionally biased region" description="Acidic residues" evidence="2">
    <location>
        <begin position="349"/>
        <end position="373"/>
    </location>
</feature>
<dbReference type="GO" id="GO:0005634">
    <property type="term" value="C:nucleus"/>
    <property type="evidence" value="ECO:0007669"/>
    <property type="project" value="TreeGrafter"/>
</dbReference>
<name>A0AAN6YH44_9PEZI</name>
<dbReference type="Pfam" id="PF04938">
    <property type="entry name" value="SIP1"/>
    <property type="match status" value="1"/>
</dbReference>
<dbReference type="AlphaFoldDB" id="A0AAN6YH44"/>
<sequence>MGGKRNCNARALDGDDDDPSTGMSNKRHQDRPPSKSKPAQPKVDPTYGQRAAFPGLDGPIDLSDNELEYEDAGDALSYLRSVRHEAGGIPNLLVAPKTGPQLPPGFYARDNRGYYEDGAYVAAPDTESSEEPDGPSEGLETASEQIHEAFYASIVSHFTAIRKILHSEPPRELIDALPPDCATYVGHFGSRSKTLAQWTRRIRNTDPRPVQIAAMSPESVFKLIRVLLKSNLMTLEDGLRERTSRWVWALLARLPDRGELDHRDISWIRDLGKRAVLMMADKEHAAVLREQMQDDLEGSDLEDQEEHAIPAEEPILERDEGEIVEEPSHDVEHADHAQDQPEATSTTPEENDDENGAMDMEIDDGEVSSDDEAAPAKQTATDIDLAKARLLSNLGLGTSAQETGQVEEQDELAAQIRCQINMNATLNMILTVAGEFYGQLDLLAFRNPFPGE</sequence>
<proteinExistence type="inferred from homology"/>